<dbReference type="AlphaFoldDB" id="A0A518N6L7"/>
<dbReference type="Pfam" id="PF01370">
    <property type="entry name" value="Epimerase"/>
    <property type="match status" value="1"/>
</dbReference>
<evidence type="ECO:0000259" key="2">
    <source>
        <dbReference type="Pfam" id="PF01370"/>
    </source>
</evidence>
<dbReference type="RefSeq" id="WP_144893389.1">
    <property type="nucleotide sequence ID" value="NZ_CP042218.1"/>
</dbReference>
<evidence type="ECO:0000313" key="3">
    <source>
        <dbReference type="EMBL" id="QDW67564.1"/>
    </source>
</evidence>
<reference evidence="3 4" key="1">
    <citation type="submission" date="2019-07" db="EMBL/GenBank/DDBJ databases">
        <title>Full genome sequence of Luteimonas sp. Gr-4.</title>
        <authorList>
            <person name="Im W.-T."/>
        </authorList>
    </citation>
    <scope>NUCLEOTIDE SEQUENCE [LARGE SCALE GENOMIC DNA]</scope>
    <source>
        <strain evidence="3 4">Gr-4</strain>
    </source>
</reference>
<dbReference type="Proteomes" id="UP000316584">
    <property type="component" value="Chromosome"/>
</dbReference>
<dbReference type="PANTHER" id="PTHR14097">
    <property type="entry name" value="OXIDOREDUCTASE HTATIP2"/>
    <property type="match status" value="1"/>
</dbReference>
<proteinExistence type="predicted"/>
<evidence type="ECO:0000256" key="1">
    <source>
        <dbReference type="ARBA" id="ARBA00004370"/>
    </source>
</evidence>
<comment type="subcellular location">
    <subcellularLocation>
        <location evidence="1">Membrane</location>
    </subcellularLocation>
</comment>
<sequence>MRILMTGGTGLVGQGVLVEALADARVSKVAVLGRRALAHADPRVEDIVVGGFDHLAPVADRLAPFDACFYCAGAPPVGTPEAHYRHVTLDLTLQVARVFAARNPQGRFLYISGAKSDPTSVLMPLRIKGETEAALQALPITTVMLRPGGIQPAHGERSPHAWMRPFYALAAPVMGLGVRAMPALLTSTAHLGRAMLALAAMPQPPAVVENDAINRLGGGGGDATAG</sequence>
<name>A0A518N6L7_9GAMM</name>
<dbReference type="OrthoDB" id="9798632at2"/>
<dbReference type="EMBL" id="CP042218">
    <property type="protein sequence ID" value="QDW67564.1"/>
    <property type="molecule type" value="Genomic_DNA"/>
</dbReference>
<dbReference type="KEGG" id="lug:FPZ22_12310"/>
<dbReference type="GO" id="GO:0016020">
    <property type="term" value="C:membrane"/>
    <property type="evidence" value="ECO:0007669"/>
    <property type="project" value="UniProtKB-SubCell"/>
</dbReference>
<feature type="domain" description="NAD-dependent epimerase/dehydratase" evidence="2">
    <location>
        <begin position="3"/>
        <end position="113"/>
    </location>
</feature>
<accession>A0A518N6L7</accession>
<protein>
    <submittedName>
        <fullName evidence="3">Oxidoreductase</fullName>
    </submittedName>
</protein>
<gene>
    <name evidence="3" type="ORF">FPZ22_12310</name>
</gene>
<dbReference type="InterPro" id="IPR036291">
    <property type="entry name" value="NAD(P)-bd_dom_sf"/>
</dbReference>
<keyword evidence="4" id="KW-1185">Reference proteome</keyword>
<dbReference type="Gene3D" id="3.40.50.720">
    <property type="entry name" value="NAD(P)-binding Rossmann-like Domain"/>
    <property type="match status" value="1"/>
</dbReference>
<dbReference type="SUPFAM" id="SSF51735">
    <property type="entry name" value="NAD(P)-binding Rossmann-fold domains"/>
    <property type="match status" value="1"/>
</dbReference>
<evidence type="ECO:0000313" key="4">
    <source>
        <dbReference type="Proteomes" id="UP000316584"/>
    </source>
</evidence>
<dbReference type="InterPro" id="IPR001509">
    <property type="entry name" value="Epimerase_deHydtase"/>
</dbReference>
<organism evidence="3 4">
    <name type="scientific">Luteimonas granuli</name>
    <dbReference type="NCBI Taxonomy" id="1176533"/>
    <lineage>
        <taxon>Bacteria</taxon>
        <taxon>Pseudomonadati</taxon>
        <taxon>Pseudomonadota</taxon>
        <taxon>Gammaproteobacteria</taxon>
        <taxon>Lysobacterales</taxon>
        <taxon>Lysobacteraceae</taxon>
        <taxon>Luteimonas</taxon>
    </lineage>
</organism>
<dbReference type="PANTHER" id="PTHR14097:SF8">
    <property type="entry name" value="NAD(P)-BINDING DOMAIN-CONTAINING PROTEIN"/>
    <property type="match status" value="1"/>
</dbReference>